<protein>
    <submittedName>
        <fullName evidence="2">Uncharacterized protein</fullName>
    </submittedName>
</protein>
<proteinExistence type="predicted"/>
<dbReference type="Proteomes" id="UP000274661">
    <property type="component" value="Unassembled WGS sequence"/>
</dbReference>
<dbReference type="AlphaFoldDB" id="A0A429V6Z8"/>
<evidence type="ECO:0000313" key="3">
    <source>
        <dbReference type="Proteomes" id="UP000274661"/>
    </source>
</evidence>
<dbReference type="OrthoDB" id="7573448at2"/>
<dbReference type="EMBL" id="RWJF01000001">
    <property type="protein sequence ID" value="RST29689.1"/>
    <property type="molecule type" value="Genomic_DNA"/>
</dbReference>
<gene>
    <name evidence="2" type="ORF">HMF7854_01740</name>
</gene>
<reference evidence="2 3" key="1">
    <citation type="submission" date="2018-12" db="EMBL/GenBank/DDBJ databases">
        <title>Sphingomonas sp. HMF7854 Genome sequencing and assembly.</title>
        <authorList>
            <person name="Cha I."/>
            <person name="Kang H."/>
            <person name="Kim H."/>
            <person name="Kang J."/>
            <person name="Joh K."/>
        </authorList>
    </citation>
    <scope>NUCLEOTIDE SEQUENCE [LARGE SCALE GENOMIC DNA]</scope>
    <source>
        <strain evidence="2 3">HMF7854</strain>
    </source>
</reference>
<organism evidence="2 3">
    <name type="scientific">Sphingomonas ginkgonis</name>
    <dbReference type="NCBI Taxonomy" id="2315330"/>
    <lineage>
        <taxon>Bacteria</taxon>
        <taxon>Pseudomonadati</taxon>
        <taxon>Pseudomonadota</taxon>
        <taxon>Alphaproteobacteria</taxon>
        <taxon>Sphingomonadales</taxon>
        <taxon>Sphingomonadaceae</taxon>
        <taxon>Sphingomonas</taxon>
    </lineage>
</organism>
<feature type="signal peptide" evidence="1">
    <location>
        <begin position="1"/>
        <end position="16"/>
    </location>
</feature>
<accession>A0A429V6Z8</accession>
<comment type="caution">
    <text evidence="2">The sequence shown here is derived from an EMBL/GenBank/DDBJ whole genome shotgun (WGS) entry which is preliminary data.</text>
</comment>
<sequence length="149" mass="15363">MGSILLLLATATPIYAGTNWAALTSGQSCLAMARSELVAPRGKVQPTIAVAFDRGGTRRGQVSVRLGRLVRNGSQPLLQVGERPFLLLASGDRAWSRDSAQDAAILVSLRSGGAAKLSYRAQGGGGYSDRFLLGGAATAIDSAAATCSR</sequence>
<dbReference type="RefSeq" id="WP_126717528.1">
    <property type="nucleotide sequence ID" value="NZ_RWJF01000001.1"/>
</dbReference>
<name>A0A429V6Z8_9SPHN</name>
<keyword evidence="3" id="KW-1185">Reference proteome</keyword>
<feature type="chain" id="PRO_5019176363" evidence="1">
    <location>
        <begin position="17"/>
        <end position="149"/>
    </location>
</feature>
<keyword evidence="1" id="KW-0732">Signal</keyword>
<evidence type="ECO:0000313" key="2">
    <source>
        <dbReference type="EMBL" id="RST29689.1"/>
    </source>
</evidence>
<evidence type="ECO:0000256" key="1">
    <source>
        <dbReference type="SAM" id="SignalP"/>
    </source>
</evidence>